<evidence type="ECO:0000313" key="3">
    <source>
        <dbReference type="Proteomes" id="UP000664034"/>
    </source>
</evidence>
<dbReference type="InterPro" id="IPR000595">
    <property type="entry name" value="cNMP-bd_dom"/>
</dbReference>
<evidence type="ECO:0000313" key="2">
    <source>
        <dbReference type="EMBL" id="MBO0938470.1"/>
    </source>
</evidence>
<organism evidence="2 3">
    <name type="scientific">Fibrella rubiginis</name>
    <dbReference type="NCBI Taxonomy" id="2817060"/>
    <lineage>
        <taxon>Bacteria</taxon>
        <taxon>Pseudomonadati</taxon>
        <taxon>Bacteroidota</taxon>
        <taxon>Cytophagia</taxon>
        <taxon>Cytophagales</taxon>
        <taxon>Spirosomataceae</taxon>
        <taxon>Fibrella</taxon>
    </lineage>
</organism>
<dbReference type="InterPro" id="IPR018490">
    <property type="entry name" value="cNMP-bd_dom_sf"/>
</dbReference>
<protein>
    <submittedName>
        <fullName evidence="2">Crp/Fnr family transcriptional regulator</fullName>
    </submittedName>
</protein>
<gene>
    <name evidence="2" type="ORF">J2I47_18105</name>
</gene>
<dbReference type="RefSeq" id="WP_207366000.1">
    <property type="nucleotide sequence ID" value="NZ_JAFMYV010000009.1"/>
</dbReference>
<dbReference type="Gene3D" id="2.60.120.10">
    <property type="entry name" value="Jelly Rolls"/>
    <property type="match status" value="1"/>
</dbReference>
<comment type="caution">
    <text evidence="2">The sequence shown here is derived from an EMBL/GenBank/DDBJ whole genome shotgun (WGS) entry which is preliminary data.</text>
</comment>
<dbReference type="AlphaFoldDB" id="A0A939K7C2"/>
<feature type="domain" description="Cyclic nucleotide-binding" evidence="1">
    <location>
        <begin position="11"/>
        <end position="102"/>
    </location>
</feature>
<dbReference type="Proteomes" id="UP000664034">
    <property type="component" value="Unassembled WGS sequence"/>
</dbReference>
<reference evidence="2" key="1">
    <citation type="submission" date="2021-03" db="EMBL/GenBank/DDBJ databases">
        <title>Fibrella sp. HMF5335 genome sequencing and assembly.</title>
        <authorList>
            <person name="Kang H."/>
            <person name="Kim H."/>
            <person name="Bae S."/>
            <person name="Joh K."/>
        </authorList>
    </citation>
    <scope>NUCLEOTIDE SEQUENCE</scope>
    <source>
        <strain evidence="2">HMF5335</strain>
    </source>
</reference>
<sequence>MVDQFRQFLTRFVDLTDPEWQALEKHLTSKTMPKKGFLIQQGQTATEINFLLSGSCRLFYERDGNEKTTYFFFENNLVGDYLGCLTNQPSTLSIQALEDCKLICFRYEVLTALYQQFPAYQLFGRKLAEYLFMGLDIRLAELLTLSPEERYLKFIGTPAKRKIMERIPQQYIASYLGVTPVSLSRIRRRIHPS</sequence>
<proteinExistence type="predicted"/>
<dbReference type="CDD" id="cd00038">
    <property type="entry name" value="CAP_ED"/>
    <property type="match status" value="1"/>
</dbReference>
<dbReference type="SUPFAM" id="SSF51206">
    <property type="entry name" value="cAMP-binding domain-like"/>
    <property type="match status" value="1"/>
</dbReference>
<dbReference type="PROSITE" id="PS50042">
    <property type="entry name" value="CNMP_BINDING_3"/>
    <property type="match status" value="1"/>
</dbReference>
<dbReference type="Pfam" id="PF00027">
    <property type="entry name" value="cNMP_binding"/>
    <property type="match status" value="1"/>
</dbReference>
<dbReference type="EMBL" id="JAFMYV010000009">
    <property type="protein sequence ID" value="MBO0938470.1"/>
    <property type="molecule type" value="Genomic_DNA"/>
</dbReference>
<dbReference type="SMART" id="SM00100">
    <property type="entry name" value="cNMP"/>
    <property type="match status" value="1"/>
</dbReference>
<dbReference type="InterPro" id="IPR014710">
    <property type="entry name" value="RmlC-like_jellyroll"/>
</dbReference>
<evidence type="ECO:0000259" key="1">
    <source>
        <dbReference type="PROSITE" id="PS50042"/>
    </source>
</evidence>
<keyword evidence="3" id="KW-1185">Reference proteome</keyword>
<name>A0A939K7C2_9BACT</name>
<accession>A0A939K7C2</accession>